<dbReference type="EMBL" id="NRSJ01000007">
    <property type="protein sequence ID" value="MBK1704061.1"/>
    <property type="molecule type" value="Genomic_DNA"/>
</dbReference>
<reference evidence="7" key="1">
    <citation type="submission" date="2017-08" db="EMBL/GenBank/DDBJ databases">
        <authorList>
            <person name="Imhoff J.F."/>
            <person name="Rahn T."/>
            <person name="Kuenzel S."/>
            <person name="Neulinger S.C."/>
        </authorList>
    </citation>
    <scope>NUCLEOTIDE SEQUENCE</scope>
    <source>
        <strain evidence="7">DSM 11080</strain>
    </source>
</reference>
<dbReference type="Gene3D" id="1.25.40.10">
    <property type="entry name" value="Tetratricopeptide repeat domain"/>
    <property type="match status" value="1"/>
</dbReference>
<dbReference type="GO" id="GO:0070206">
    <property type="term" value="P:protein trimerization"/>
    <property type="evidence" value="ECO:0007669"/>
    <property type="project" value="InterPro"/>
</dbReference>
<comment type="subcellular location">
    <subcellularLocation>
        <location evidence="2">Periplasm</location>
    </subcellularLocation>
</comment>
<dbReference type="GO" id="GO:0043093">
    <property type="term" value="P:FtsZ-dependent cytokinesis"/>
    <property type="evidence" value="ECO:0007669"/>
    <property type="project" value="UniProtKB-UniRule"/>
</dbReference>
<keyword evidence="3" id="KW-0802">TPR repeat</keyword>
<dbReference type="AlphaFoldDB" id="A0AAJ0X8N9"/>
<dbReference type="NCBIfam" id="TIGR02795">
    <property type="entry name" value="tol_pal_ybgF"/>
    <property type="match status" value="1"/>
</dbReference>
<dbReference type="Gene3D" id="1.20.5.110">
    <property type="match status" value="1"/>
</dbReference>
<keyword evidence="1 2" id="KW-0732">Signal</keyword>
<dbReference type="InterPro" id="IPR034706">
    <property type="entry name" value="CpoB"/>
</dbReference>
<keyword evidence="8" id="KW-1185">Reference proteome</keyword>
<keyword evidence="2" id="KW-0132">Cell division</keyword>
<name>A0AAJ0X8N9_9GAMM</name>
<dbReference type="InterPro" id="IPR019734">
    <property type="entry name" value="TPR_rpt"/>
</dbReference>
<feature type="repeat" description="TPR" evidence="3">
    <location>
        <begin position="269"/>
        <end position="302"/>
    </location>
</feature>
<accession>A0AAJ0X8N9</accession>
<comment type="function">
    <text evidence="2">Mediates coordination of peptidoglycan synthesis and outer membrane constriction during cell division.</text>
</comment>
<keyword evidence="2" id="KW-0131">Cell cycle</keyword>
<dbReference type="PROSITE" id="PS50005">
    <property type="entry name" value="TPR"/>
    <property type="match status" value="1"/>
</dbReference>
<dbReference type="InterPro" id="IPR014162">
    <property type="entry name" value="CpoB_C"/>
</dbReference>
<dbReference type="HAMAP" id="MF_02066">
    <property type="entry name" value="CpoB"/>
    <property type="match status" value="1"/>
</dbReference>
<dbReference type="InterPro" id="IPR039565">
    <property type="entry name" value="BamD-like"/>
</dbReference>
<sequence precursor="true">MSQAQGFRLPLPAAIAAALMLGLAGPLPAMAADPALEARVSRLEQMLSERSLSDLLLQIQQLQQEVQELRGQVETQQYLLRQQGMTGAGSNGTEGDSASTPDRERLRPRFSGDAPGGAFRGEADRTSDWRLNRVPGSRVTTELGGPLQLDPFSASDSQDRATAAKARTEAARAGSQAAGSGLLALPSPETSAGGERELYRKAFDLLKARDYPAARTAFEQMLSHYPQGQFADNARYWLGEIGYVTQDYAAAEAQFDRLVTDYPLSPKVPGAMLKLGYLYYEQDQLVEAREMLKQVAQRFPDTSEAQLAQGRLERMEREGD</sequence>
<evidence type="ECO:0000313" key="8">
    <source>
        <dbReference type="Proteomes" id="UP001296776"/>
    </source>
</evidence>
<evidence type="ECO:0000259" key="6">
    <source>
        <dbReference type="Pfam" id="PF16331"/>
    </source>
</evidence>
<keyword evidence="2" id="KW-0574">Periplasm</keyword>
<feature type="signal peptide" evidence="2">
    <location>
        <begin position="1"/>
        <end position="31"/>
    </location>
</feature>
<dbReference type="InterPro" id="IPR011990">
    <property type="entry name" value="TPR-like_helical_dom_sf"/>
</dbReference>
<evidence type="ECO:0000256" key="3">
    <source>
        <dbReference type="PROSITE-ProRule" id="PRU00339"/>
    </source>
</evidence>
<dbReference type="Pfam" id="PF13525">
    <property type="entry name" value="YfiO"/>
    <property type="match status" value="1"/>
</dbReference>
<protein>
    <recommendedName>
        <fullName evidence="2">Cell division coordinator CpoB</fullName>
    </recommendedName>
</protein>
<feature type="compositionally biased region" description="Low complexity" evidence="4">
    <location>
        <begin position="160"/>
        <end position="187"/>
    </location>
</feature>
<feature type="domain" description="YbgF trimerisation" evidence="6">
    <location>
        <begin position="36"/>
        <end position="82"/>
    </location>
</feature>
<keyword evidence="2" id="KW-0175">Coiled coil</keyword>
<reference evidence="7" key="2">
    <citation type="journal article" date="2020" name="Microorganisms">
        <title>Osmotic Adaptation and Compatible Solute Biosynthesis of Phototrophic Bacteria as Revealed from Genome Analyses.</title>
        <authorList>
            <person name="Imhoff J.F."/>
            <person name="Rahn T."/>
            <person name="Kunzel S."/>
            <person name="Keller A."/>
            <person name="Neulinger S.C."/>
        </authorList>
    </citation>
    <scope>NUCLEOTIDE SEQUENCE</scope>
    <source>
        <strain evidence="7">DSM 11080</strain>
    </source>
</reference>
<evidence type="ECO:0000313" key="7">
    <source>
        <dbReference type="EMBL" id="MBK1704061.1"/>
    </source>
</evidence>
<comment type="caution">
    <text evidence="7">The sequence shown here is derived from an EMBL/GenBank/DDBJ whole genome shotgun (WGS) entry which is preliminary data.</text>
</comment>
<dbReference type="RefSeq" id="WP_200345241.1">
    <property type="nucleotide sequence ID" value="NZ_NRSJ01000007.1"/>
</dbReference>
<feature type="region of interest" description="Disordered" evidence="4">
    <location>
        <begin position="85"/>
        <end position="191"/>
    </location>
</feature>
<evidence type="ECO:0000256" key="1">
    <source>
        <dbReference type="ARBA" id="ARBA00022729"/>
    </source>
</evidence>
<dbReference type="Proteomes" id="UP001296776">
    <property type="component" value="Unassembled WGS sequence"/>
</dbReference>
<feature type="coiled-coil region" evidence="2">
    <location>
        <begin position="52"/>
        <end position="79"/>
    </location>
</feature>
<evidence type="ECO:0000256" key="2">
    <source>
        <dbReference type="HAMAP-Rule" id="MF_02066"/>
    </source>
</evidence>
<evidence type="ECO:0000256" key="4">
    <source>
        <dbReference type="SAM" id="MobiDB-lite"/>
    </source>
</evidence>
<feature type="compositionally biased region" description="Basic and acidic residues" evidence="4">
    <location>
        <begin position="121"/>
        <end position="131"/>
    </location>
</feature>
<feature type="domain" description="Outer membrane lipoprotein BamD-like" evidence="5">
    <location>
        <begin position="195"/>
        <end position="311"/>
    </location>
</feature>
<comment type="similarity">
    <text evidence="2">Belongs to the CpoB family.</text>
</comment>
<dbReference type="InterPro" id="IPR032519">
    <property type="entry name" value="YbgF_tri"/>
</dbReference>
<dbReference type="Pfam" id="PF16331">
    <property type="entry name" value="TolA_bind_tri"/>
    <property type="match status" value="1"/>
</dbReference>
<dbReference type="SUPFAM" id="SSF48452">
    <property type="entry name" value="TPR-like"/>
    <property type="match status" value="1"/>
</dbReference>
<gene>
    <name evidence="7" type="primary">ygbF</name>
    <name evidence="2" type="synonym">cpoB</name>
    <name evidence="7" type="ORF">CKO40_05740</name>
</gene>
<evidence type="ECO:0000259" key="5">
    <source>
        <dbReference type="Pfam" id="PF13525"/>
    </source>
</evidence>
<organism evidence="7 8">
    <name type="scientific">Halochromatium glycolicum</name>
    <dbReference type="NCBI Taxonomy" id="85075"/>
    <lineage>
        <taxon>Bacteria</taxon>
        <taxon>Pseudomonadati</taxon>
        <taxon>Pseudomonadota</taxon>
        <taxon>Gammaproteobacteria</taxon>
        <taxon>Chromatiales</taxon>
        <taxon>Chromatiaceae</taxon>
        <taxon>Halochromatium</taxon>
    </lineage>
</organism>
<feature type="chain" id="PRO_5042303458" description="Cell division coordinator CpoB" evidence="2">
    <location>
        <begin position="32"/>
        <end position="320"/>
    </location>
</feature>
<proteinExistence type="inferred from homology"/>
<dbReference type="GO" id="GO:0030288">
    <property type="term" value="C:outer membrane-bounded periplasmic space"/>
    <property type="evidence" value="ECO:0007669"/>
    <property type="project" value="UniProtKB-UniRule"/>
</dbReference>